<dbReference type="GO" id="GO:0033765">
    <property type="term" value="F:steroid dehydrogenase activity, acting on the CH-CH group of donors"/>
    <property type="evidence" value="ECO:0007669"/>
    <property type="project" value="UniProtKB-ARBA"/>
</dbReference>
<protein>
    <submittedName>
        <fullName evidence="6">FAD-dependent oxidoreductase</fullName>
    </submittedName>
</protein>
<sequence length="544" mass="60474">MRFRPDERLKYIEILIKSPQQVFEKEQQVKEVLFFMKLKTDLVIMGSGMAGISAADAALARGKKVIVFEKKPYQGGAVSNCPIAYVSIRKDRAFQNAAFHLLYEYSNYNANPSVIRQYVNNSWRTKEYIERLGIKMIPTQQLELEDIGDPKYADGFPPAVMAHGDFYLVPGRGKGHGGALICLNAMKDIIKRGGQYMLNTPITDILVDENGKVTGVKAVNNETKEEIEVECEAVIIASGGIMEDREMMKKYTGFTFTDYNCSGDGNVLFNCYPNSDQTGDGQKLAWKLGGAQSAIAVSGHNLVPGPGIVASSPWIVYNETRTIQEQPYLWVNKNGERFIDESISNNHMAISTGIANQPNGESYIVFDEDTRRHLEEEGVDYMYFIFPVEKLTDIPGQFRTLIEEKGNKHVFMKDTIEELCAQSGIDQAGLEETLDRYNGYCDNGEDEEFGKNAKYLRPVRKGPFYAMRVFCAGYDTIGGIKVNGKMQVVKEDGKAIPGLYAAGDNMMSEFYGNPPTGGSAGAYFAMPFGFAAGDSACDYMEKHA</sequence>
<dbReference type="SUPFAM" id="SSF51905">
    <property type="entry name" value="FAD/NAD(P)-binding domain"/>
    <property type="match status" value="1"/>
</dbReference>
<feature type="domain" description="FAD-dependent oxidoreductase 2 FAD-binding" evidence="5">
    <location>
        <begin position="41"/>
        <end position="519"/>
    </location>
</feature>
<dbReference type="InterPro" id="IPR036188">
    <property type="entry name" value="FAD/NAD-bd_sf"/>
</dbReference>
<evidence type="ECO:0000256" key="4">
    <source>
        <dbReference type="ARBA" id="ARBA00023002"/>
    </source>
</evidence>
<keyword evidence="2" id="KW-0285">Flavoprotein</keyword>
<name>A0A844E5P4_EUBRA</name>
<dbReference type="Pfam" id="PF00890">
    <property type="entry name" value="FAD_binding_2"/>
    <property type="match status" value="1"/>
</dbReference>
<evidence type="ECO:0000256" key="2">
    <source>
        <dbReference type="ARBA" id="ARBA00022630"/>
    </source>
</evidence>
<dbReference type="InterPro" id="IPR050315">
    <property type="entry name" value="FAD-oxidoreductase_2"/>
</dbReference>
<dbReference type="AlphaFoldDB" id="A0A844E5P4"/>
<comment type="caution">
    <text evidence="6">The sequence shown here is derived from an EMBL/GenBank/DDBJ whole genome shotgun (WGS) entry which is preliminary data.</text>
</comment>
<dbReference type="GO" id="GO:0008202">
    <property type="term" value="P:steroid metabolic process"/>
    <property type="evidence" value="ECO:0007669"/>
    <property type="project" value="UniProtKB-ARBA"/>
</dbReference>
<evidence type="ECO:0000259" key="5">
    <source>
        <dbReference type="Pfam" id="PF00890"/>
    </source>
</evidence>
<dbReference type="Gene3D" id="3.90.700.10">
    <property type="entry name" value="Succinate dehydrogenase/fumarate reductase flavoprotein, catalytic domain"/>
    <property type="match status" value="1"/>
</dbReference>
<dbReference type="Gene3D" id="3.50.50.60">
    <property type="entry name" value="FAD/NAD(P)-binding domain"/>
    <property type="match status" value="1"/>
</dbReference>
<dbReference type="OrthoDB" id="9806724at2"/>
<dbReference type="PANTHER" id="PTHR43400">
    <property type="entry name" value="FUMARATE REDUCTASE"/>
    <property type="match status" value="1"/>
</dbReference>
<dbReference type="InterPro" id="IPR027477">
    <property type="entry name" value="Succ_DH/fumarate_Rdtase_cat_sf"/>
</dbReference>
<keyword evidence="3" id="KW-0274">FAD</keyword>
<evidence type="ECO:0000256" key="3">
    <source>
        <dbReference type="ARBA" id="ARBA00022827"/>
    </source>
</evidence>
<dbReference type="PANTHER" id="PTHR43400:SF10">
    <property type="entry name" value="3-OXOSTEROID 1-DEHYDROGENASE"/>
    <property type="match status" value="1"/>
</dbReference>
<dbReference type="EMBL" id="WKRA01000025">
    <property type="protein sequence ID" value="MSD16960.1"/>
    <property type="molecule type" value="Genomic_DNA"/>
</dbReference>
<dbReference type="InterPro" id="IPR003953">
    <property type="entry name" value="FAD-dep_OxRdtase_2_FAD-bd"/>
</dbReference>
<accession>A0A844E5P4</accession>
<dbReference type="SUPFAM" id="SSF56425">
    <property type="entry name" value="Succinate dehydrogenase/fumarate reductase flavoprotein, catalytic domain"/>
    <property type="match status" value="1"/>
</dbReference>
<evidence type="ECO:0000313" key="6">
    <source>
        <dbReference type="EMBL" id="MSD16960.1"/>
    </source>
</evidence>
<proteinExistence type="predicted"/>
<comment type="cofactor">
    <cofactor evidence="1">
        <name>FAD</name>
        <dbReference type="ChEBI" id="CHEBI:57692"/>
    </cofactor>
</comment>
<dbReference type="Proteomes" id="UP000431304">
    <property type="component" value="Unassembled WGS sequence"/>
</dbReference>
<organism evidence="6 7">
    <name type="scientific">Eubacterium ramulus</name>
    <dbReference type="NCBI Taxonomy" id="39490"/>
    <lineage>
        <taxon>Bacteria</taxon>
        <taxon>Bacillati</taxon>
        <taxon>Bacillota</taxon>
        <taxon>Clostridia</taxon>
        <taxon>Eubacteriales</taxon>
        <taxon>Eubacteriaceae</taxon>
        <taxon>Eubacterium</taxon>
    </lineage>
</organism>
<reference evidence="6 7" key="1">
    <citation type="journal article" date="2019" name="Nat. Med.">
        <title>A library of human gut bacterial isolates paired with longitudinal multiomics data enables mechanistic microbiome research.</title>
        <authorList>
            <person name="Poyet M."/>
            <person name="Groussin M."/>
            <person name="Gibbons S.M."/>
            <person name="Avila-Pacheco J."/>
            <person name="Jiang X."/>
            <person name="Kearney S.M."/>
            <person name="Perrotta A.R."/>
            <person name="Berdy B."/>
            <person name="Zhao S."/>
            <person name="Lieberman T.D."/>
            <person name="Swanson P.K."/>
            <person name="Smith M."/>
            <person name="Roesemann S."/>
            <person name="Alexander J.E."/>
            <person name="Rich S.A."/>
            <person name="Livny J."/>
            <person name="Vlamakis H."/>
            <person name="Clish C."/>
            <person name="Bullock K."/>
            <person name="Deik A."/>
            <person name="Scott J."/>
            <person name="Pierce K.A."/>
            <person name="Xavier R.J."/>
            <person name="Alm E.J."/>
        </authorList>
    </citation>
    <scope>NUCLEOTIDE SEQUENCE [LARGE SCALE GENOMIC DNA]</scope>
    <source>
        <strain evidence="6 7">BIOML-A3</strain>
    </source>
</reference>
<evidence type="ECO:0000313" key="7">
    <source>
        <dbReference type="Proteomes" id="UP000431304"/>
    </source>
</evidence>
<evidence type="ECO:0000256" key="1">
    <source>
        <dbReference type="ARBA" id="ARBA00001974"/>
    </source>
</evidence>
<gene>
    <name evidence="6" type="ORF">GKE72_13005</name>
</gene>
<keyword evidence="4" id="KW-0560">Oxidoreductase</keyword>